<reference evidence="2 3" key="1">
    <citation type="submission" date="2019-10" db="EMBL/GenBank/DDBJ databases">
        <title>Two novel species isolated from a subtropical stream in China.</title>
        <authorList>
            <person name="Lu H."/>
        </authorList>
    </citation>
    <scope>NUCLEOTIDE SEQUENCE [LARGE SCALE GENOMIC DNA]</scope>
    <source>
        <strain evidence="2 3">FT29W</strain>
    </source>
</reference>
<organism evidence="2 3">
    <name type="scientific">Rugamonas aquatica</name>
    <dbReference type="NCBI Taxonomy" id="2743357"/>
    <lineage>
        <taxon>Bacteria</taxon>
        <taxon>Pseudomonadati</taxon>
        <taxon>Pseudomonadota</taxon>
        <taxon>Betaproteobacteria</taxon>
        <taxon>Burkholderiales</taxon>
        <taxon>Oxalobacteraceae</taxon>
        <taxon>Telluria group</taxon>
        <taxon>Rugamonas</taxon>
    </lineage>
</organism>
<dbReference type="InterPro" id="IPR013424">
    <property type="entry name" value="Ice-binding_C"/>
</dbReference>
<dbReference type="RefSeq" id="WP_152836047.1">
    <property type="nucleotide sequence ID" value="NZ_WHUG01000001.1"/>
</dbReference>
<keyword evidence="3" id="KW-1185">Reference proteome</keyword>
<evidence type="ECO:0000256" key="1">
    <source>
        <dbReference type="SAM" id="SignalP"/>
    </source>
</evidence>
<dbReference type="NCBIfam" id="TIGR02595">
    <property type="entry name" value="PEP_CTERM"/>
    <property type="match status" value="1"/>
</dbReference>
<keyword evidence="1" id="KW-0732">Signal</keyword>
<dbReference type="AlphaFoldDB" id="A0A6A7MVH8"/>
<evidence type="ECO:0000313" key="2">
    <source>
        <dbReference type="EMBL" id="MQA36660.1"/>
    </source>
</evidence>
<name>A0A6A7MVH8_9BURK</name>
<gene>
    <name evidence="2" type="ORF">GEV02_00740</name>
</gene>
<dbReference type="EMBL" id="WHUG01000001">
    <property type="protein sequence ID" value="MQA36660.1"/>
    <property type="molecule type" value="Genomic_DNA"/>
</dbReference>
<sequence>MMKIKGSCIPAIGSVLGLALAAISPLSVAASVSAGAAITNVQFTVGNIDGYGTGGVRFLEQKSWINADSDVGGWSYHQDYSDLRAANLSISSSTAQVQASHSGVAGEMQGRSEVSGADQAGTSSFQDRRFMLLPHSSISVSGHISGFVESGAGLPNASAASDVRIYLWVWDEHVSGGYLGQEVTGLSLDYVSPYSATYSKDFNLTYANHTDQEVSMFWTSYEHTYVGNVGQVPEPEGYVMMAAGLMLLGVVARRRKKDKA</sequence>
<feature type="signal peptide" evidence="1">
    <location>
        <begin position="1"/>
        <end position="29"/>
    </location>
</feature>
<feature type="chain" id="PRO_5025476732" evidence="1">
    <location>
        <begin position="30"/>
        <end position="260"/>
    </location>
</feature>
<accession>A0A6A7MVH8</accession>
<comment type="caution">
    <text evidence="2">The sequence shown here is derived from an EMBL/GenBank/DDBJ whole genome shotgun (WGS) entry which is preliminary data.</text>
</comment>
<proteinExistence type="predicted"/>
<dbReference type="Proteomes" id="UP000440498">
    <property type="component" value="Unassembled WGS sequence"/>
</dbReference>
<protein>
    <submittedName>
        <fullName evidence="2">PEP-CTERM sorting domain-containing protein</fullName>
    </submittedName>
</protein>
<evidence type="ECO:0000313" key="3">
    <source>
        <dbReference type="Proteomes" id="UP000440498"/>
    </source>
</evidence>